<dbReference type="EMBL" id="CP010070">
    <property type="protein sequence ID" value="AIZ56724.1"/>
    <property type="molecule type" value="Genomic_DNA"/>
</dbReference>
<name>A0A0A7LCC9_9ARCH</name>
<reference evidence="1 2" key="1">
    <citation type="journal article" date="2014" name="Appl. Environ. Microbiol.">
        <title>Comparative Genome Analysis of 'Candidatus Methanoplasma termitum' Indicates a New Mode of Energy Metabolism in the Seventh Order of Methanogens.</title>
        <authorList>
            <person name="Lang K."/>
            <person name="Schuldes J."/>
            <person name="Klingl A."/>
            <person name="Poehlein A."/>
            <person name="Daniel R."/>
            <person name="Brune A."/>
        </authorList>
    </citation>
    <scope>NUCLEOTIDE SEQUENCE [LARGE SCALE GENOMIC DNA]</scope>
    <source>
        <strain evidence="2">Mpt1</strain>
    </source>
</reference>
<dbReference type="KEGG" id="mear:Mpt1_c08480"/>
<evidence type="ECO:0000313" key="1">
    <source>
        <dbReference type="EMBL" id="AIZ56724.1"/>
    </source>
</evidence>
<organism evidence="1 2">
    <name type="scientific">Candidatus Methanoplasma termitum</name>
    <dbReference type="NCBI Taxonomy" id="1577791"/>
    <lineage>
        <taxon>Archaea</taxon>
        <taxon>Methanobacteriati</taxon>
        <taxon>Thermoplasmatota</taxon>
        <taxon>Thermoplasmata</taxon>
        <taxon>Methanomassiliicoccales</taxon>
        <taxon>Methanomassiliicoccaceae</taxon>
        <taxon>Candidatus Methanoplasma</taxon>
    </lineage>
</organism>
<sequence length="462" mass="52289">MDTDKAYLIGLVVGGGIWGNAEDVFRIRLPYRQWGSFEEDPQRASLISKDILKHVSPLFRAVYGVSVSYETKKSGEWNILCEGDLTEIRSDLEHYGIKCEGELRKNVEIDKIALDLLDDNLKRRFIAGLADTIASTNSTHRRFTNDKQMVSFEVSGFGFGFVCSLCKLLHSINCFPDQILWNHPNFHCKSNPFYKKWKKGFKIRVYIDQYDKFGSFTFTSKVNSMSQNMDLEAKENTAMPCEYRTVDRPTVSCVHCDENSSLLPETIRNGHYLHNKHVCAVMGCEHAPYTRISGLISNAEDYINPFPVLVKGTNIEISKIIKENPIFGDRVYSKRLVRISELNEIYQKNKNELVFAVDEVAGYPINQVMKAVTFLSAAELGQLGGKRPGKMPDVLDEYQANNPSASVEIMLPDLLTPLILSMGGYSALVGASNPKVYKKLILMSPDNPYKFSVMPIKEEDLR</sequence>
<gene>
    <name evidence="1" type="ORF">Mpt1_c08480</name>
</gene>
<keyword evidence="2" id="KW-1185">Reference proteome</keyword>
<dbReference type="Proteomes" id="UP000030787">
    <property type="component" value="Chromosome"/>
</dbReference>
<dbReference type="GeneID" id="24818516"/>
<dbReference type="HOGENOM" id="CLU_591360_0_0_2"/>
<evidence type="ECO:0000313" key="2">
    <source>
        <dbReference type="Proteomes" id="UP000030787"/>
    </source>
</evidence>
<dbReference type="AlphaFoldDB" id="A0A0A7LCC9"/>
<proteinExistence type="predicted"/>
<dbReference type="STRING" id="1577791.Mpt1_c08480"/>
<dbReference type="RefSeq" id="WP_048112474.1">
    <property type="nucleotide sequence ID" value="NZ_CP010070.1"/>
</dbReference>
<accession>A0A0A7LCC9</accession>
<protein>
    <submittedName>
        <fullName evidence="1">Uncharacterized protein</fullName>
    </submittedName>
</protein>